<protein>
    <submittedName>
        <fullName evidence="2">Uncharacterized protein</fullName>
    </submittedName>
</protein>
<feature type="compositionally biased region" description="Low complexity" evidence="1">
    <location>
        <begin position="146"/>
        <end position="162"/>
    </location>
</feature>
<sequence>MRRDLRVIRDRGEKEGNKYEREEEVGVMERRKEETLAHCSLSALFPLGSLSATQVYSSDESNQVQFLCPPVTGNFGWLLPSPHLTSPRSTSPLLAPPPLTPSHLSSSHLTSPHPISPLLAPPPLTPSHLPSPHLTSPHPISPPLTPSHLPSPHLTSPHLSSPHLPPPPLPSPHLTSPRSTTALFIGLSGPPFS</sequence>
<feature type="compositionally biased region" description="Low complexity" evidence="1">
    <location>
        <begin position="126"/>
        <end position="138"/>
    </location>
</feature>
<organism evidence="2 3">
    <name type="scientific">Petrolisthes cinctipes</name>
    <name type="common">Flat porcelain crab</name>
    <dbReference type="NCBI Taxonomy" id="88211"/>
    <lineage>
        <taxon>Eukaryota</taxon>
        <taxon>Metazoa</taxon>
        <taxon>Ecdysozoa</taxon>
        <taxon>Arthropoda</taxon>
        <taxon>Crustacea</taxon>
        <taxon>Multicrustacea</taxon>
        <taxon>Malacostraca</taxon>
        <taxon>Eumalacostraca</taxon>
        <taxon>Eucarida</taxon>
        <taxon>Decapoda</taxon>
        <taxon>Pleocyemata</taxon>
        <taxon>Anomura</taxon>
        <taxon>Galatheoidea</taxon>
        <taxon>Porcellanidae</taxon>
        <taxon>Petrolisthes</taxon>
    </lineage>
</organism>
<dbReference type="Proteomes" id="UP001286313">
    <property type="component" value="Unassembled WGS sequence"/>
</dbReference>
<comment type="caution">
    <text evidence="2">The sequence shown here is derived from an EMBL/GenBank/DDBJ whole genome shotgun (WGS) entry which is preliminary data.</text>
</comment>
<feature type="region of interest" description="Disordered" evidence="1">
    <location>
        <begin position="1"/>
        <end position="25"/>
    </location>
</feature>
<evidence type="ECO:0000313" key="3">
    <source>
        <dbReference type="Proteomes" id="UP001286313"/>
    </source>
</evidence>
<evidence type="ECO:0000313" key="2">
    <source>
        <dbReference type="EMBL" id="KAK3853790.1"/>
    </source>
</evidence>
<name>A0AAE1BNG7_PETCI</name>
<accession>A0AAE1BNG7</accession>
<proteinExistence type="predicted"/>
<dbReference type="EMBL" id="JAWQEG010006827">
    <property type="protein sequence ID" value="KAK3853790.1"/>
    <property type="molecule type" value="Genomic_DNA"/>
</dbReference>
<feature type="compositionally biased region" description="Basic and acidic residues" evidence="1">
    <location>
        <begin position="1"/>
        <end position="21"/>
    </location>
</feature>
<reference evidence="2" key="1">
    <citation type="submission" date="2023-10" db="EMBL/GenBank/DDBJ databases">
        <title>Genome assemblies of two species of porcelain crab, Petrolisthes cinctipes and Petrolisthes manimaculis (Anomura: Porcellanidae).</title>
        <authorList>
            <person name="Angst P."/>
        </authorList>
    </citation>
    <scope>NUCLEOTIDE SEQUENCE</scope>
    <source>
        <strain evidence="2">PB745_01</strain>
        <tissue evidence="2">Gill</tissue>
    </source>
</reference>
<keyword evidence="3" id="KW-1185">Reference proteome</keyword>
<feature type="compositionally biased region" description="Low complexity" evidence="1">
    <location>
        <begin position="101"/>
        <end position="118"/>
    </location>
</feature>
<evidence type="ECO:0000256" key="1">
    <source>
        <dbReference type="SAM" id="MobiDB-lite"/>
    </source>
</evidence>
<dbReference type="AlphaFoldDB" id="A0AAE1BNG7"/>
<gene>
    <name evidence="2" type="ORF">Pcinc_039689</name>
</gene>
<feature type="region of interest" description="Disordered" evidence="1">
    <location>
        <begin position="86"/>
        <end position="193"/>
    </location>
</feature>